<dbReference type="Gene3D" id="3.30.70.1430">
    <property type="entry name" value="Multidrug efflux transporter AcrB pore domain"/>
    <property type="match status" value="2"/>
</dbReference>
<protein>
    <submittedName>
        <fullName evidence="2">Efflux RND transporter permease subunit</fullName>
    </submittedName>
</protein>
<feature type="transmembrane region" description="Helical" evidence="1">
    <location>
        <begin position="889"/>
        <end position="909"/>
    </location>
</feature>
<dbReference type="PRINTS" id="PR00702">
    <property type="entry name" value="ACRIFLAVINRP"/>
</dbReference>
<dbReference type="SUPFAM" id="SSF82693">
    <property type="entry name" value="Multidrug efflux transporter AcrB pore domain, PN1, PN2, PC1 and PC2 subdomains"/>
    <property type="match status" value="2"/>
</dbReference>
<dbReference type="Gene3D" id="3.30.70.1320">
    <property type="entry name" value="Multidrug efflux transporter AcrB pore domain like"/>
    <property type="match status" value="1"/>
</dbReference>
<dbReference type="Proteomes" id="UP000886042">
    <property type="component" value="Unassembled WGS sequence"/>
</dbReference>
<feature type="transmembrane region" description="Helical" evidence="1">
    <location>
        <begin position="330"/>
        <end position="349"/>
    </location>
</feature>
<feature type="transmembrane region" description="Helical" evidence="1">
    <location>
        <begin position="427"/>
        <end position="447"/>
    </location>
</feature>
<feature type="transmembrane region" description="Helical" evidence="1">
    <location>
        <begin position="12"/>
        <end position="31"/>
    </location>
</feature>
<dbReference type="Gene3D" id="3.30.2090.10">
    <property type="entry name" value="Multidrug efflux transporter AcrB TolC docking domain, DN and DC subdomains"/>
    <property type="match status" value="2"/>
</dbReference>
<dbReference type="SUPFAM" id="SSF82866">
    <property type="entry name" value="Multidrug efflux transporter AcrB transmembrane domain"/>
    <property type="match status" value="2"/>
</dbReference>
<gene>
    <name evidence="2" type="ORF">ENJ46_03265</name>
</gene>
<dbReference type="PANTHER" id="PTHR32063">
    <property type="match status" value="1"/>
</dbReference>
<feature type="transmembrane region" description="Helical" evidence="1">
    <location>
        <begin position="386"/>
        <end position="406"/>
    </location>
</feature>
<keyword evidence="1" id="KW-0812">Transmembrane</keyword>
<feature type="transmembrane region" description="Helical" evidence="1">
    <location>
        <begin position="459"/>
        <end position="482"/>
    </location>
</feature>
<sequence>MRNLIAWWAKNAVAANLLMVAVILMGIIGFGKLEREFFPTLTVNGISVNMAWQGASPSDVEEQLLTRIEDAVSGIDGIDSLESTAREGSGSVNIRTKVSANYEKIFDEVKIRVDGINNFPPDAFRPTVIKWDARADYMYLALHGPLDRMSLQRLAQDVRDEMTKIPGGQLIRELTKLDEEVTIEITEEALRRYNLTFQQVAAAISGTSVNLSAGEVKTSSGKLQLKARNLANTKEEFGRIVVRQSSDGGRVLLRDIAHIIDDFDDVDFSATYKGEPAVFFQVLTPDTINVSEAGKGFRDYIEAKNKDLPSGVTLSMWFDGSTEFDARMDLIGSNAVMGLVLVLVLLILFLRPAVAFWVTTGILVSFAGAMAVMPMVGVSLNMMSTFAILLVIGIVVDDAIVVGESIHLHVEHGITETRGAVAGTSMVIKPVFFAVITTIMTFMPWMMLTGPMVTITRQITLVVMAALIFSLIEAFFILPAHLAHLKPLKPMEEAGRFSRFQRKLADGLTNFAHVYFRPIAAFLIKFRYATMAFFVGLMILSFGILGAGHVKVKMLNNPEGDMIQAQIRFPEGTSYKRILQVKGKLDAAIDELNANTQKDFGVDYPLITSPGSFASNNVQAFLGLAPTEIRDNISSQKIADKLEEYLGPIPDSLRISMSATQGPSGGGGRVSYGITSNDNEALERATRDLKQHLETYGDVVRTNSDLESSAQEMQFTLKPGAERYGITLTDVTRQVREAFFGREVQRLPRNGEDVRVVLRYPRAARDSIDSLQQLRIRGPQGVEVPLYTVADVSFAPGVTRISRRDRKRTVQIGARVKGGPEAIQKIQDDMKDEFFPAWELRHPKVQQLVVGDDDLIATLISELKLYFGIVLLAMYGLLAIAFRSYAQPLLIMVAIPFAFVGMVFGSLLLDVPLGMMSIFGFFAAAGVAVNDNLVLIDYINRLREKGVGAYQAVIDACVSRFRPILLTSVTTFVGIMPMFAEKSVQAEFLKPMVVALAFGVLFDFFLTLMLVPAMYGIGVDVKRGFLRLWTGQKQVPLGSSYHPEMAIALEEDELDELYKKTPDMAPVSAE</sequence>
<feature type="transmembrane region" description="Helical" evidence="1">
    <location>
        <begin position="865"/>
        <end position="882"/>
    </location>
</feature>
<proteinExistence type="predicted"/>
<dbReference type="Gene3D" id="1.20.1640.10">
    <property type="entry name" value="Multidrug efflux transporter AcrB transmembrane domain"/>
    <property type="match status" value="2"/>
</dbReference>
<feature type="transmembrane region" description="Helical" evidence="1">
    <location>
        <begin position="356"/>
        <end position="380"/>
    </location>
</feature>
<reference evidence="2" key="1">
    <citation type="journal article" date="2020" name="mSystems">
        <title>Genome- and Community-Level Interaction Insights into Carbon Utilization and Element Cycling Functions of Hydrothermarchaeota in Hydrothermal Sediment.</title>
        <authorList>
            <person name="Zhou Z."/>
            <person name="Liu Y."/>
            <person name="Xu W."/>
            <person name="Pan J."/>
            <person name="Luo Z.H."/>
            <person name="Li M."/>
        </authorList>
    </citation>
    <scope>NUCLEOTIDE SEQUENCE [LARGE SCALE GENOMIC DNA]</scope>
    <source>
        <strain evidence="2">HyVt-489</strain>
    </source>
</reference>
<feature type="transmembrane region" description="Helical" evidence="1">
    <location>
        <begin position="915"/>
        <end position="940"/>
    </location>
</feature>
<dbReference type="GO" id="GO:0042910">
    <property type="term" value="F:xenobiotic transmembrane transporter activity"/>
    <property type="evidence" value="ECO:0007669"/>
    <property type="project" value="TreeGrafter"/>
</dbReference>
<dbReference type="SUPFAM" id="SSF82714">
    <property type="entry name" value="Multidrug efflux transporter AcrB TolC docking domain, DN and DC subdomains"/>
    <property type="match status" value="2"/>
</dbReference>
<accession>A0A7C3CBC2</accession>
<evidence type="ECO:0000313" key="3">
    <source>
        <dbReference type="Proteomes" id="UP000886042"/>
    </source>
</evidence>
<dbReference type="Pfam" id="PF00873">
    <property type="entry name" value="ACR_tran"/>
    <property type="match status" value="1"/>
</dbReference>
<organism evidence="2 3">
    <name type="scientific">Hellea balneolensis</name>
    <dbReference type="NCBI Taxonomy" id="287478"/>
    <lineage>
        <taxon>Bacteria</taxon>
        <taxon>Pseudomonadati</taxon>
        <taxon>Pseudomonadota</taxon>
        <taxon>Alphaproteobacteria</taxon>
        <taxon>Maricaulales</taxon>
        <taxon>Robiginitomaculaceae</taxon>
        <taxon>Hellea</taxon>
    </lineage>
</organism>
<feature type="transmembrane region" description="Helical" evidence="1">
    <location>
        <begin position="961"/>
        <end position="980"/>
    </location>
</feature>
<dbReference type="Gene3D" id="3.30.70.1440">
    <property type="entry name" value="Multidrug efflux transporter AcrB pore domain"/>
    <property type="match status" value="1"/>
</dbReference>
<comment type="caution">
    <text evidence="2">The sequence shown here is derived from an EMBL/GenBank/DDBJ whole genome shotgun (WGS) entry which is preliminary data.</text>
</comment>
<dbReference type="GO" id="GO:0005886">
    <property type="term" value="C:plasma membrane"/>
    <property type="evidence" value="ECO:0007669"/>
    <property type="project" value="TreeGrafter"/>
</dbReference>
<keyword evidence="1" id="KW-0472">Membrane</keyword>
<feature type="transmembrane region" description="Helical" evidence="1">
    <location>
        <begin position="526"/>
        <end position="548"/>
    </location>
</feature>
<evidence type="ECO:0000256" key="1">
    <source>
        <dbReference type="SAM" id="Phobius"/>
    </source>
</evidence>
<dbReference type="AlphaFoldDB" id="A0A7C3CBC2"/>
<keyword evidence="1" id="KW-1133">Transmembrane helix</keyword>
<dbReference type="InterPro" id="IPR027463">
    <property type="entry name" value="AcrB_DN_DC_subdom"/>
</dbReference>
<evidence type="ECO:0000313" key="2">
    <source>
        <dbReference type="EMBL" id="HFB54920.1"/>
    </source>
</evidence>
<name>A0A7C3CBC2_9PROT</name>
<dbReference type="EMBL" id="DRMN01000218">
    <property type="protein sequence ID" value="HFB54920.1"/>
    <property type="molecule type" value="Genomic_DNA"/>
</dbReference>
<feature type="transmembrane region" description="Helical" evidence="1">
    <location>
        <begin position="992"/>
        <end position="1017"/>
    </location>
</feature>
<dbReference type="InterPro" id="IPR001036">
    <property type="entry name" value="Acrflvin-R"/>
</dbReference>
<dbReference type="PANTHER" id="PTHR32063:SF33">
    <property type="entry name" value="RND SUPERFAMILY EFFLUX PUMP PERMEASE COMPONENT"/>
    <property type="match status" value="1"/>
</dbReference>